<name>G5HG39_9FIRM</name>
<evidence type="ECO:0000313" key="4">
    <source>
        <dbReference type="Proteomes" id="UP000003763"/>
    </source>
</evidence>
<dbReference type="GO" id="GO:0005829">
    <property type="term" value="C:cytosol"/>
    <property type="evidence" value="ECO:0007669"/>
    <property type="project" value="TreeGrafter"/>
</dbReference>
<dbReference type="GO" id="GO:0008374">
    <property type="term" value="F:O-acyltransferase activity"/>
    <property type="evidence" value="ECO:0007669"/>
    <property type="project" value="TreeGrafter"/>
</dbReference>
<dbReference type="Pfam" id="PF00132">
    <property type="entry name" value="Hexapep"/>
    <property type="match status" value="1"/>
</dbReference>
<comment type="caution">
    <text evidence="3">The sequence shown here is derived from an EMBL/GenBank/DDBJ whole genome shotgun (WGS) entry which is preliminary data.</text>
</comment>
<comment type="similarity">
    <text evidence="1">Belongs to the transferase hexapeptide repeat family.</text>
</comment>
<dbReference type="PANTHER" id="PTHR23416:SF23">
    <property type="entry name" value="ACETYLTRANSFERASE C18B11.09C-RELATED"/>
    <property type="match status" value="1"/>
</dbReference>
<reference evidence="3 4" key="1">
    <citation type="submission" date="2011-08" db="EMBL/GenBank/DDBJ databases">
        <title>The Genome Sequence of Clostridium citroniae WAL-17108.</title>
        <authorList>
            <consortium name="The Broad Institute Genome Sequencing Platform"/>
            <person name="Earl A."/>
            <person name="Ward D."/>
            <person name="Feldgarden M."/>
            <person name="Gevers D."/>
            <person name="Finegold S.M."/>
            <person name="Summanen P.H."/>
            <person name="Molitoris D.R."/>
            <person name="Vaisanen M.L."/>
            <person name="Daigneault M."/>
            <person name="Allen-Vercoe E."/>
            <person name="Young S.K."/>
            <person name="Zeng Q."/>
            <person name="Gargeya S."/>
            <person name="Fitzgerald M."/>
            <person name="Haas B."/>
            <person name="Abouelleil A."/>
            <person name="Alvarado L."/>
            <person name="Arachchi H.M."/>
            <person name="Berlin A."/>
            <person name="Brown A."/>
            <person name="Chapman S.B."/>
            <person name="Chen Z."/>
            <person name="Dunbar C."/>
            <person name="Freedman E."/>
            <person name="Gearin G."/>
            <person name="Gellesch M."/>
            <person name="Goldberg J."/>
            <person name="Griggs A."/>
            <person name="Gujja S."/>
            <person name="Heiman D."/>
            <person name="Howarth C."/>
            <person name="Larson L."/>
            <person name="Lui A."/>
            <person name="MacDonald P.J.P."/>
            <person name="Montmayeur A."/>
            <person name="Murphy C."/>
            <person name="Neiman D."/>
            <person name="Pearson M."/>
            <person name="Priest M."/>
            <person name="Roberts A."/>
            <person name="Saif S."/>
            <person name="Shea T."/>
            <person name="Shenoy N."/>
            <person name="Sisk P."/>
            <person name="Stolte C."/>
            <person name="Sykes S."/>
            <person name="Wortman J."/>
            <person name="Nusbaum C."/>
            <person name="Birren B."/>
        </authorList>
    </citation>
    <scope>NUCLEOTIDE SEQUENCE [LARGE SCALE GENOMIC DNA]</scope>
    <source>
        <strain evidence="3 4">WAL-17108</strain>
    </source>
</reference>
<organism evidence="3 4">
    <name type="scientific">[Clostridium] citroniae WAL-17108</name>
    <dbReference type="NCBI Taxonomy" id="742733"/>
    <lineage>
        <taxon>Bacteria</taxon>
        <taxon>Bacillati</taxon>
        <taxon>Bacillota</taxon>
        <taxon>Clostridia</taxon>
        <taxon>Lachnospirales</taxon>
        <taxon>Lachnospiraceae</taxon>
        <taxon>Enterocloster</taxon>
    </lineage>
</organism>
<dbReference type="InterPro" id="IPR051159">
    <property type="entry name" value="Hexapeptide_acetyltransf"/>
</dbReference>
<dbReference type="AlphaFoldDB" id="G5HG39"/>
<dbReference type="PANTHER" id="PTHR23416">
    <property type="entry name" value="SIALIC ACID SYNTHASE-RELATED"/>
    <property type="match status" value="1"/>
</dbReference>
<dbReference type="Proteomes" id="UP000003763">
    <property type="component" value="Unassembled WGS sequence"/>
</dbReference>
<dbReference type="InterPro" id="IPR011004">
    <property type="entry name" value="Trimer_LpxA-like_sf"/>
</dbReference>
<evidence type="ECO:0000256" key="1">
    <source>
        <dbReference type="ARBA" id="ARBA00007274"/>
    </source>
</evidence>
<evidence type="ECO:0008006" key="5">
    <source>
        <dbReference type="Google" id="ProtNLM"/>
    </source>
</evidence>
<evidence type="ECO:0000313" key="3">
    <source>
        <dbReference type="EMBL" id="EHE99683.1"/>
    </source>
</evidence>
<sequence>MLWRFACFITKTFCSRVSKDSRCPSSIISKSVIKSGSISNTISIGKKSVIRNCHIIVIGNNSHIKIGEKCILTCAHIIIIGDNANCYIGDKVTINANKVNMTGINVGDNTTFIIGDESLLSKGIGIYTTDFHRIYDCNEKLINKNQNVTIGGHVWIGMHTVVLKGAIIPDGCVIGAGSLVSTPIREKNSVSVGRPAKVIKKDIQWVK</sequence>
<protein>
    <recommendedName>
        <fullName evidence="5">Acyltransferase</fullName>
    </recommendedName>
</protein>
<dbReference type="SUPFAM" id="SSF51161">
    <property type="entry name" value="Trimeric LpxA-like enzymes"/>
    <property type="match status" value="1"/>
</dbReference>
<dbReference type="EMBL" id="ADLJ01000012">
    <property type="protein sequence ID" value="EHE99683.1"/>
    <property type="molecule type" value="Genomic_DNA"/>
</dbReference>
<dbReference type="eggNOG" id="COG0110">
    <property type="taxonomic scope" value="Bacteria"/>
</dbReference>
<keyword evidence="2" id="KW-0808">Transferase</keyword>
<proteinExistence type="inferred from homology"/>
<dbReference type="HOGENOM" id="CLU_051638_6_2_9"/>
<evidence type="ECO:0000256" key="2">
    <source>
        <dbReference type="ARBA" id="ARBA00022679"/>
    </source>
</evidence>
<dbReference type="Gene3D" id="2.160.10.10">
    <property type="entry name" value="Hexapeptide repeat proteins"/>
    <property type="match status" value="1"/>
</dbReference>
<dbReference type="PATRIC" id="fig|742733.3.peg.1606"/>
<dbReference type="InterPro" id="IPR001451">
    <property type="entry name" value="Hexapep"/>
</dbReference>
<gene>
    <name evidence="3" type="ORF">HMPREF9469_01551</name>
</gene>
<accession>G5HG39</accession>